<keyword evidence="2" id="KW-1133">Transmembrane helix</keyword>
<keyword evidence="2" id="KW-0472">Membrane</keyword>
<feature type="compositionally biased region" description="Basic and acidic residues" evidence="1">
    <location>
        <begin position="384"/>
        <end position="400"/>
    </location>
</feature>
<proteinExistence type="predicted"/>
<dbReference type="EMBL" id="OV696690">
    <property type="protein sequence ID" value="CAH1265957.1"/>
    <property type="molecule type" value="Genomic_DNA"/>
</dbReference>
<accession>A0A8J9ZYL7</accession>
<dbReference type="Proteomes" id="UP000838412">
    <property type="component" value="Chromosome 5"/>
</dbReference>
<keyword evidence="4" id="KW-1185">Reference proteome</keyword>
<dbReference type="AlphaFoldDB" id="A0A8J9ZYL7"/>
<evidence type="ECO:0000313" key="3">
    <source>
        <dbReference type="EMBL" id="CAH1265957.1"/>
    </source>
</evidence>
<organism evidence="3 4">
    <name type="scientific">Branchiostoma lanceolatum</name>
    <name type="common">Common lancelet</name>
    <name type="synonym">Amphioxus lanceolatum</name>
    <dbReference type="NCBI Taxonomy" id="7740"/>
    <lineage>
        <taxon>Eukaryota</taxon>
        <taxon>Metazoa</taxon>
        <taxon>Chordata</taxon>
        <taxon>Cephalochordata</taxon>
        <taxon>Leptocardii</taxon>
        <taxon>Amphioxiformes</taxon>
        <taxon>Branchiostomatidae</taxon>
        <taxon>Branchiostoma</taxon>
    </lineage>
</organism>
<feature type="region of interest" description="Disordered" evidence="1">
    <location>
        <begin position="372"/>
        <end position="449"/>
    </location>
</feature>
<feature type="transmembrane region" description="Helical" evidence="2">
    <location>
        <begin position="6"/>
        <end position="30"/>
    </location>
</feature>
<reference evidence="3" key="1">
    <citation type="submission" date="2022-01" db="EMBL/GenBank/DDBJ databases">
        <authorList>
            <person name="Braso-Vives M."/>
        </authorList>
    </citation>
    <scope>NUCLEOTIDE SEQUENCE</scope>
</reference>
<name>A0A8J9ZYL7_BRALA</name>
<keyword evidence="2" id="KW-0812">Transmembrane</keyword>
<dbReference type="OrthoDB" id="10014678at2759"/>
<feature type="transmembrane region" description="Helical" evidence="2">
    <location>
        <begin position="206"/>
        <end position="226"/>
    </location>
</feature>
<evidence type="ECO:0000256" key="1">
    <source>
        <dbReference type="SAM" id="MobiDB-lite"/>
    </source>
</evidence>
<evidence type="ECO:0000256" key="2">
    <source>
        <dbReference type="SAM" id="Phobius"/>
    </source>
</evidence>
<evidence type="ECO:0000313" key="4">
    <source>
        <dbReference type="Proteomes" id="UP000838412"/>
    </source>
</evidence>
<gene>
    <name evidence="3" type="primary">Hypp3270</name>
    <name evidence="3" type="ORF">BLAG_LOCUS19737</name>
</gene>
<feature type="transmembrane region" description="Helical" evidence="2">
    <location>
        <begin position="273"/>
        <end position="291"/>
    </location>
</feature>
<protein>
    <submittedName>
        <fullName evidence="3">Hypp3270 protein</fullName>
    </submittedName>
</protein>
<sequence length="449" mass="48684">MPSVALIWVLITSGIFLVSVLVSQTCQYLVNHTDLLVPYRQRDEFPSDAESYDIPVANGTDHMSGITLTPEKEPPFSMEEIVEIVTYQIRAANGTGGNLPYSLDDKRRNFAAHGKDSGFSETEDMESIATVSSDGNSQPSPLVLETLPIPDSVMNPPGSPGQSSGCLCTVWTCLQHNSTEGFGEADIYFRTNYNGRRGAIAVYRRVTYPAPFTASSSLILLSYASFSSKMQSNPSTPPSIGVVNMTTAGPGNITTTEPTAEDVWIRNEGWPPTALVMCGVFIGVFVLSTAVSKGCQYIVNHTNLIIPNPIESPVSPRRTAAGDSKEFLGSVRQNPASRLPGKPLLVGTTPHYDVMDVLSMLYSLDANRHHSAVDGKSVQTTRSPVEHESRTKNTTRDRPIDPGQGESGLSDGEVSESHDIKESCSSTMHMQEFPRCPEVVVHSPRDSNV</sequence>